<gene>
    <name evidence="2" type="ORF">PMAYCL1PPCAC_03910</name>
</gene>
<organism evidence="2 3">
    <name type="scientific">Pristionchus mayeri</name>
    <dbReference type="NCBI Taxonomy" id="1317129"/>
    <lineage>
        <taxon>Eukaryota</taxon>
        <taxon>Metazoa</taxon>
        <taxon>Ecdysozoa</taxon>
        <taxon>Nematoda</taxon>
        <taxon>Chromadorea</taxon>
        <taxon>Rhabditida</taxon>
        <taxon>Rhabditina</taxon>
        <taxon>Diplogasteromorpha</taxon>
        <taxon>Diplogasteroidea</taxon>
        <taxon>Neodiplogasteridae</taxon>
        <taxon>Pristionchus</taxon>
    </lineage>
</organism>
<dbReference type="AlphaFoldDB" id="A0AAN4Z9J5"/>
<feature type="non-terminal residue" evidence="2">
    <location>
        <position position="1"/>
    </location>
</feature>
<keyword evidence="3" id="KW-1185">Reference proteome</keyword>
<reference evidence="3" key="1">
    <citation type="submission" date="2022-10" db="EMBL/GenBank/DDBJ databases">
        <title>Genome assembly of Pristionchus species.</title>
        <authorList>
            <person name="Yoshida K."/>
            <person name="Sommer R.J."/>
        </authorList>
    </citation>
    <scope>NUCLEOTIDE SEQUENCE [LARGE SCALE GENOMIC DNA]</scope>
    <source>
        <strain evidence="3">RS5460</strain>
    </source>
</reference>
<protein>
    <submittedName>
        <fullName evidence="2">Uncharacterized protein</fullName>
    </submittedName>
</protein>
<accession>A0AAN4Z9J5</accession>
<dbReference type="EMBL" id="BTRK01000001">
    <property type="protein sequence ID" value="GMR33715.1"/>
    <property type="molecule type" value="Genomic_DNA"/>
</dbReference>
<dbReference type="Proteomes" id="UP001328107">
    <property type="component" value="Unassembled WGS sequence"/>
</dbReference>
<keyword evidence="1" id="KW-0472">Membrane</keyword>
<evidence type="ECO:0000256" key="1">
    <source>
        <dbReference type="SAM" id="Phobius"/>
    </source>
</evidence>
<proteinExistence type="predicted"/>
<feature type="transmembrane region" description="Helical" evidence="1">
    <location>
        <begin position="229"/>
        <end position="246"/>
    </location>
</feature>
<comment type="caution">
    <text evidence="2">The sequence shown here is derived from an EMBL/GenBank/DDBJ whole genome shotgun (WGS) entry which is preliminary data.</text>
</comment>
<keyword evidence="1" id="KW-0812">Transmembrane</keyword>
<name>A0AAN4Z9J5_9BILA</name>
<sequence>ASDNFGRDRQRIPPRCCTSLNFYIMKEFLEGKHLSVLLSTIAAFTLQEYSNRKRDSLHMLSSGLLILAFAASVKGDSPLKSPPKPLVTQDDKYLRVTVDPFWTQQYWIKLDTTNLTLCYAFVVEAAEQCDGKVFSTEFIIDTTPTLTCAKRIPITISNAHTDANQKSYEVQLGREIFHSADEVEFFIRVSVRRNNETTGERFAATEINSEKVHFRISGRAHLLSSQIEPISAGFFIMALICITIFVKRSDAHKASALPFRMERNNVNKQKIPIIRESIEEHRIR</sequence>
<evidence type="ECO:0000313" key="2">
    <source>
        <dbReference type="EMBL" id="GMR33715.1"/>
    </source>
</evidence>
<keyword evidence="1" id="KW-1133">Transmembrane helix</keyword>
<evidence type="ECO:0000313" key="3">
    <source>
        <dbReference type="Proteomes" id="UP001328107"/>
    </source>
</evidence>